<accession>A0A4Y2FM65</accession>
<organism evidence="1 2">
    <name type="scientific">Araneus ventricosus</name>
    <name type="common">Orbweaver spider</name>
    <name type="synonym">Epeira ventricosa</name>
    <dbReference type="NCBI Taxonomy" id="182803"/>
    <lineage>
        <taxon>Eukaryota</taxon>
        <taxon>Metazoa</taxon>
        <taxon>Ecdysozoa</taxon>
        <taxon>Arthropoda</taxon>
        <taxon>Chelicerata</taxon>
        <taxon>Arachnida</taxon>
        <taxon>Araneae</taxon>
        <taxon>Araneomorphae</taxon>
        <taxon>Entelegynae</taxon>
        <taxon>Araneoidea</taxon>
        <taxon>Araneidae</taxon>
        <taxon>Araneus</taxon>
    </lineage>
</organism>
<evidence type="ECO:0000313" key="1">
    <source>
        <dbReference type="EMBL" id="GBM42550.1"/>
    </source>
</evidence>
<sequence length="91" mass="10292">MGASTTQIGLCATGLTVLNAVQDVYCFFDIRVPLRDEKPPNKQTRKRRYYKPFSKKTLEILLPGQVAIIEESEEEIGEEEGAISEEEKSQE</sequence>
<dbReference type="AlphaFoldDB" id="A0A4Y2FM65"/>
<keyword evidence="2" id="KW-1185">Reference proteome</keyword>
<name>A0A4Y2FM65_ARAVE</name>
<gene>
    <name evidence="1" type="ORF">AVEN_3355_1</name>
</gene>
<proteinExistence type="predicted"/>
<dbReference type="Proteomes" id="UP000499080">
    <property type="component" value="Unassembled WGS sequence"/>
</dbReference>
<protein>
    <submittedName>
        <fullName evidence="1">Uncharacterized protein</fullName>
    </submittedName>
</protein>
<evidence type="ECO:0000313" key="2">
    <source>
        <dbReference type="Proteomes" id="UP000499080"/>
    </source>
</evidence>
<dbReference type="EMBL" id="BGPR01000998">
    <property type="protein sequence ID" value="GBM42550.1"/>
    <property type="molecule type" value="Genomic_DNA"/>
</dbReference>
<reference evidence="1 2" key="1">
    <citation type="journal article" date="2019" name="Sci. Rep.">
        <title>Orb-weaving spider Araneus ventricosus genome elucidates the spidroin gene catalogue.</title>
        <authorList>
            <person name="Kono N."/>
            <person name="Nakamura H."/>
            <person name="Ohtoshi R."/>
            <person name="Moran D.A.P."/>
            <person name="Shinohara A."/>
            <person name="Yoshida Y."/>
            <person name="Fujiwara M."/>
            <person name="Mori M."/>
            <person name="Tomita M."/>
            <person name="Arakawa K."/>
        </authorList>
    </citation>
    <scope>NUCLEOTIDE SEQUENCE [LARGE SCALE GENOMIC DNA]</scope>
</reference>
<comment type="caution">
    <text evidence="1">The sequence shown here is derived from an EMBL/GenBank/DDBJ whole genome shotgun (WGS) entry which is preliminary data.</text>
</comment>